<proteinExistence type="predicted"/>
<dbReference type="InterPro" id="IPR036866">
    <property type="entry name" value="RibonucZ/Hydroxyglut_hydro"/>
</dbReference>
<dbReference type="PANTHER" id="PTHR30619:SF1">
    <property type="entry name" value="RECOMBINATION PROTEIN 2"/>
    <property type="match status" value="1"/>
</dbReference>
<protein>
    <submittedName>
        <fullName evidence="1">ComEC/Rec2 family competence protein</fullName>
    </submittedName>
</protein>
<dbReference type="EMBL" id="JBHUEK010000004">
    <property type="protein sequence ID" value="MFD1777361.1"/>
    <property type="molecule type" value="Genomic_DNA"/>
</dbReference>
<reference evidence="2" key="1">
    <citation type="journal article" date="2019" name="Int. J. Syst. Evol. Microbiol.">
        <title>The Global Catalogue of Microorganisms (GCM) 10K type strain sequencing project: providing services to taxonomists for standard genome sequencing and annotation.</title>
        <authorList>
            <consortium name="The Broad Institute Genomics Platform"/>
            <consortium name="The Broad Institute Genome Sequencing Center for Infectious Disease"/>
            <person name="Wu L."/>
            <person name="Ma J."/>
        </authorList>
    </citation>
    <scope>NUCLEOTIDE SEQUENCE [LARGE SCALE GENOMIC DNA]</scope>
    <source>
        <strain evidence="2">CCUG 15531</strain>
    </source>
</reference>
<comment type="caution">
    <text evidence="1">The sequence shown here is derived from an EMBL/GenBank/DDBJ whole genome shotgun (WGS) entry which is preliminary data.</text>
</comment>
<accession>A0ABW4MHF6</accession>
<evidence type="ECO:0000313" key="2">
    <source>
        <dbReference type="Proteomes" id="UP001597227"/>
    </source>
</evidence>
<dbReference type="InterPro" id="IPR052159">
    <property type="entry name" value="Competence_DNA_uptake"/>
</dbReference>
<gene>
    <name evidence="1" type="ORF">ACFSFW_01525</name>
</gene>
<dbReference type="Gene3D" id="3.60.15.10">
    <property type="entry name" value="Ribonuclease Z/Hydroxyacylglutathione hydrolase-like"/>
    <property type="match status" value="1"/>
</dbReference>
<name>A0ABW4MHF6_9BACI</name>
<sequence length="284" mass="32494">MKHFNLILLIFLTLFNSDWTSENVRTNIEKINVKLSEDEIAITFLDLSNGEASLIHLPNGEFYLVNTGGNGTQKELKEYLEVYEVKKLKGIIITKQDTLYTSNIDWLIQQFSDVQIIQGAQNKQEYSNINIVKWEHQKTYQLSSLLAAEVIHEEHDNEKSLGMDILLRFGNHQVLFMTSANSKLEHQMLSNKELPITNILKVAEFGHAKGSGEKFVNHVNPQIAIIFHKKGSLPSSDVLERLNSSWIDIYYTKQFGSVTIKCSQTDYEVFPISLKSDKPKSDQE</sequence>
<dbReference type="Proteomes" id="UP001597227">
    <property type="component" value="Unassembled WGS sequence"/>
</dbReference>
<keyword evidence="2" id="KW-1185">Reference proteome</keyword>
<dbReference type="PANTHER" id="PTHR30619">
    <property type="entry name" value="DNA INTERNALIZATION/COMPETENCE PROTEIN COMEC/REC2"/>
    <property type="match status" value="1"/>
</dbReference>
<dbReference type="SUPFAM" id="SSF56281">
    <property type="entry name" value="Metallo-hydrolase/oxidoreductase"/>
    <property type="match status" value="1"/>
</dbReference>
<dbReference type="RefSeq" id="WP_388034617.1">
    <property type="nucleotide sequence ID" value="NZ_JBHUEK010000004.1"/>
</dbReference>
<evidence type="ECO:0000313" key="1">
    <source>
        <dbReference type="EMBL" id="MFD1777361.1"/>
    </source>
</evidence>
<organism evidence="1 2">
    <name type="scientific">Fredinandcohnia salidurans</name>
    <dbReference type="NCBI Taxonomy" id="2595041"/>
    <lineage>
        <taxon>Bacteria</taxon>
        <taxon>Bacillati</taxon>
        <taxon>Bacillota</taxon>
        <taxon>Bacilli</taxon>
        <taxon>Bacillales</taxon>
        <taxon>Bacillaceae</taxon>
        <taxon>Fredinandcohnia</taxon>
    </lineage>
</organism>